<sequence>MPMATGIPTTTRAGDTLNFSVISADYPPSAGWALGVSLKNVGNAYTASGTASGDGYSINIGPAVTAPWVPGRYMLSWWVSRGAGLTLERHTLGVQAIVVLPDATTASPSDGRSFARRALDAIEAVIEQRAGRADLEYRINDRQVKHIPPLELMQLRTKLRAEVKAEDNAATLSAGGSLPSRKVFVRFGR</sequence>
<evidence type="ECO:0000313" key="1">
    <source>
        <dbReference type="EMBL" id="MDD0817204.1"/>
    </source>
</evidence>
<dbReference type="Proteomes" id="UP001528672">
    <property type="component" value="Unassembled WGS sequence"/>
</dbReference>
<proteinExistence type="predicted"/>
<gene>
    <name evidence="1" type="ORF">PSQ39_21395</name>
</gene>
<reference evidence="1 2" key="1">
    <citation type="submission" date="2023-02" db="EMBL/GenBank/DDBJ databases">
        <title>Bacterial whole genome sequence for Curvibacter sp. HBC28.</title>
        <authorList>
            <person name="Le V."/>
            <person name="Ko S.-R."/>
            <person name="Ahn C.-Y."/>
            <person name="Oh H.-M."/>
        </authorList>
    </citation>
    <scope>NUCLEOTIDE SEQUENCE [LARGE SCALE GENOMIC DNA]</scope>
    <source>
        <strain evidence="1 2">HBC28</strain>
    </source>
</reference>
<comment type="caution">
    <text evidence="1">The sequence shown here is derived from an EMBL/GenBank/DDBJ whole genome shotgun (WGS) entry which is preliminary data.</text>
</comment>
<dbReference type="EMBL" id="JAQSIO010000016">
    <property type="protein sequence ID" value="MDD0817204.1"/>
    <property type="molecule type" value="Genomic_DNA"/>
</dbReference>
<protein>
    <submittedName>
        <fullName evidence="1">Uncharacterized protein</fullName>
    </submittedName>
</protein>
<name>A0ABT5MML5_9BURK</name>
<organism evidence="1 2">
    <name type="scientific">Curvibacter microcysteis</name>
    <dbReference type="NCBI Taxonomy" id="3026419"/>
    <lineage>
        <taxon>Bacteria</taxon>
        <taxon>Pseudomonadati</taxon>
        <taxon>Pseudomonadota</taxon>
        <taxon>Betaproteobacteria</taxon>
        <taxon>Burkholderiales</taxon>
        <taxon>Comamonadaceae</taxon>
        <taxon>Curvibacter</taxon>
    </lineage>
</organism>
<accession>A0ABT5MML5</accession>
<evidence type="ECO:0000313" key="2">
    <source>
        <dbReference type="Proteomes" id="UP001528672"/>
    </source>
</evidence>
<keyword evidence="2" id="KW-1185">Reference proteome</keyword>